<dbReference type="InterPro" id="IPR009081">
    <property type="entry name" value="PP-bd_ACP"/>
</dbReference>
<dbReference type="InterPro" id="IPR000873">
    <property type="entry name" value="AMP-dep_synth/lig_dom"/>
</dbReference>
<dbReference type="Pfam" id="PF22621">
    <property type="entry name" value="CurL-like_PKS_C"/>
    <property type="match status" value="1"/>
</dbReference>
<feature type="region of interest" description="N-terminal hotdog fold" evidence="11">
    <location>
        <begin position="914"/>
        <end position="1047"/>
    </location>
</feature>
<feature type="active site" description="Proton acceptor; for dehydratase activity" evidence="11">
    <location>
        <position position="947"/>
    </location>
</feature>
<dbReference type="CDD" id="cd19532">
    <property type="entry name" value="C_PKS-NRPS"/>
    <property type="match status" value="1"/>
</dbReference>
<dbReference type="GO" id="GO:0016874">
    <property type="term" value="F:ligase activity"/>
    <property type="evidence" value="ECO:0007669"/>
    <property type="project" value="UniProtKB-KW"/>
</dbReference>
<dbReference type="Gene3D" id="3.40.366.10">
    <property type="entry name" value="Malonyl-Coenzyme A Acyl Carrier Protein, domain 2"/>
    <property type="match status" value="1"/>
</dbReference>
<dbReference type="InterPro" id="IPR025110">
    <property type="entry name" value="AMP-bd_C"/>
</dbReference>
<dbReference type="CDD" id="cd05930">
    <property type="entry name" value="A_NRPS"/>
    <property type="match status" value="1"/>
</dbReference>
<dbReference type="PROSITE" id="PS50075">
    <property type="entry name" value="CARRIER"/>
    <property type="match status" value="2"/>
</dbReference>
<dbReference type="PANTHER" id="PTHR43775:SF20">
    <property type="entry name" value="HYBRID PKS-NRPS SYNTHETASE APDA"/>
    <property type="match status" value="1"/>
</dbReference>
<dbReference type="Pfam" id="PF00698">
    <property type="entry name" value="Acyl_transf_1"/>
    <property type="match status" value="1"/>
</dbReference>
<dbReference type="PANTHER" id="PTHR43775">
    <property type="entry name" value="FATTY ACID SYNTHASE"/>
    <property type="match status" value="1"/>
</dbReference>
<comment type="similarity">
    <text evidence="10">Belongs to the NRP synthetase family.</text>
</comment>
<dbReference type="CDD" id="cd02440">
    <property type="entry name" value="AdoMet_MTases"/>
    <property type="match status" value="1"/>
</dbReference>
<dbReference type="GO" id="GO:0016491">
    <property type="term" value="F:oxidoreductase activity"/>
    <property type="evidence" value="ECO:0007669"/>
    <property type="project" value="UniProtKB-KW"/>
</dbReference>
<dbReference type="InterPro" id="IPR042099">
    <property type="entry name" value="ANL_N_sf"/>
</dbReference>
<dbReference type="InterPro" id="IPR029063">
    <property type="entry name" value="SAM-dependent_MTases_sf"/>
</dbReference>
<dbReference type="InterPro" id="IPR049552">
    <property type="entry name" value="PKS_DH_N"/>
</dbReference>
<dbReference type="InterPro" id="IPR036736">
    <property type="entry name" value="ACP-like_sf"/>
</dbReference>
<keyword evidence="8" id="KW-0560">Oxidoreductase</keyword>
<dbReference type="InterPro" id="IPR049551">
    <property type="entry name" value="PKS_DH_C"/>
</dbReference>
<dbReference type="GO" id="GO:0009403">
    <property type="term" value="P:toxin biosynthetic process"/>
    <property type="evidence" value="ECO:0007669"/>
    <property type="project" value="UniProtKB-ARBA"/>
</dbReference>
<dbReference type="InterPro" id="IPR049900">
    <property type="entry name" value="PKS_mFAS_DH"/>
</dbReference>
<dbReference type="SUPFAM" id="SSF52151">
    <property type="entry name" value="FabD/lysophospholipase-like"/>
    <property type="match status" value="1"/>
</dbReference>
<dbReference type="Gene3D" id="1.10.1200.10">
    <property type="entry name" value="ACP-like"/>
    <property type="match status" value="1"/>
</dbReference>
<dbReference type="SUPFAM" id="SSF55048">
    <property type="entry name" value="Probable ACP-binding domain of malonyl-CoA ACP transacylase"/>
    <property type="match status" value="1"/>
</dbReference>
<dbReference type="Gene3D" id="3.10.129.110">
    <property type="entry name" value="Polyketide synthase dehydratase"/>
    <property type="match status" value="1"/>
</dbReference>
<dbReference type="PROSITE" id="PS52019">
    <property type="entry name" value="PKS_MFAS_DH"/>
    <property type="match status" value="1"/>
</dbReference>
<dbReference type="InterPro" id="IPR016036">
    <property type="entry name" value="Malonyl_transacylase_ACP-bd"/>
</dbReference>
<dbReference type="Pfam" id="PF00501">
    <property type="entry name" value="AMP-binding"/>
    <property type="match status" value="1"/>
</dbReference>
<feature type="active site" description="Proton donor; for dehydratase activity" evidence="11">
    <location>
        <position position="1122"/>
    </location>
</feature>
<evidence type="ECO:0000256" key="10">
    <source>
        <dbReference type="ARBA" id="ARBA00029454"/>
    </source>
</evidence>
<dbReference type="Gene3D" id="3.30.559.10">
    <property type="entry name" value="Chloramphenicol acetyltransferase-like domain"/>
    <property type="match status" value="1"/>
</dbReference>
<dbReference type="InterPro" id="IPR001227">
    <property type="entry name" value="Ac_transferase_dom_sf"/>
</dbReference>
<dbReference type="GO" id="GO:0031177">
    <property type="term" value="F:phosphopantetheine binding"/>
    <property type="evidence" value="ECO:0007669"/>
    <property type="project" value="InterPro"/>
</dbReference>
<dbReference type="GO" id="GO:0008168">
    <property type="term" value="F:methyltransferase activity"/>
    <property type="evidence" value="ECO:0007669"/>
    <property type="project" value="UniProtKB-KW"/>
</dbReference>
<feature type="compositionally biased region" description="Polar residues" evidence="12">
    <location>
        <begin position="2483"/>
        <end position="2500"/>
    </location>
</feature>
<dbReference type="InterPro" id="IPR016035">
    <property type="entry name" value="Acyl_Trfase/lysoPLipase"/>
</dbReference>
<evidence type="ECO:0000256" key="11">
    <source>
        <dbReference type="PROSITE-ProRule" id="PRU01363"/>
    </source>
</evidence>
<evidence type="ECO:0000256" key="1">
    <source>
        <dbReference type="ARBA" id="ARBA00004685"/>
    </source>
</evidence>
<sequence length="3977" mass="439385">MHSSNRTKQQEEPIAIIRVAYCFLGGANTLSKLRDLIHLPYNLSRTVPTTRFDTKSFFHPKLSHYGTTNADKAYFLDDDVSLFDAPFFNVQASKANAIDPQQRLLIEVVYKSLCNAGQRVEDIKGLNTAVYVRLMCDNWVQITGRDWDMIATYQVTSTSRAILSNCVSYFFDWHRPSITIDTACSSSLVAVHQAVAALRSGESLMAVVAGTNLILSPVMWIAESNLRMLLPTGTSKMWDAAAESYARGKGVAAVIMKPLTAAIRDGDNIECIIRATGINQDGRTSGITVPSNLAQTQLITNTYARARMDINNTKDCPQFFYAHGTGIPAGDPEEAEAISRAFFQDERTAKAPLYVGLIKTVIGHTEGTAGLASLVSTALAMKSGFIPPNLHYNTLSPSVAPFCFGGTNAHAIIEYYPTLERVNPVSTIQAVFSPINFSAASASALRQSMLDVQAYLVDHEDTNIQDLAHTLNARRSTLAFRKTLTCERVEDVVATIEEMLNGEGSDGLNTRYPDVTTPSVLGVFTGQGAEWPSMGAALIRKSPFMAARLAELDTALSSLPPTDRPDWTLRQQLTAPQSCSRLSEAAIAQPLCTAVQIVLVDLLKAADVPLRTVVGHSSGEIGAAYAAGFLSSGDALRIAYYRGFYAKQAQSPSGAKGAMMAVGTTYEDAADFCSLEEFEGRIQVAAQNSPNNVTLSGDEDVIDEALPVLQDEGRFARKLQVDTAYNSRHMFACAEQYRDALTRCDIRIRPGNDIVWLSSMLPGQSMTALLLEDLGPNYWVDNMTNSVQFAPAVMTATEDHGPFDVVIEIGPHPALKAPCLDSIRFKADQEPLYTSLLGRFKDDVTEFKKGLGFVWTHLGPKSVAFNRLESVLCSSSAPPAPLPDLPAYPFDHARSYGALTRYSGGHLIPLEAPNPLLGRRLVESETTDQISWRNILTSSEISWLQGHALQGQTVFPAMGYVAMAAEAIVAIAGPNRQLGLRDVVIGRALAFEDDRSKMETRVVVTIDSLTDEEFQGSLTCYSGLPHSSTTPLARNFSTQISATFHESHPDTLPAVRADEFNLCDTETSQFYDHFTQLGYNYSAPFTGVTSIKRRSGYATGSIEDVSGNDWEDQLLIHPGWLDCALQTCFATHSYPHDNRMWSIHVPVAIRSININPYFTTRGAGGRQKKFEYQSVVMESPSAPLVADIDVFVGDRFDEPFVQIEYVEVKPFAQSSAADDATLFTGFDYRLASPDVAAVVAGEDFYNPERLQKLQVFERVGYFYIRQMHETLTSAEKENALPHYKHFLGYAERMVSDVRKGVLPNVPPAASKDSRTYVQSLIAQYPGDVDFELLEAAGENVVSCIRQSSSVLQYFLADNLLDRFYEQSVALTYNNTLIGRIVAQIAHRHSNLRIFEVGAGTGGATSCILPALGDAFSTYTYTDISAGVFNRVQDRFQSYLNRMNFATYDVDRTPAEQGFEEHTYDVVVASNVLHATAHMDNTMANVRRLLRPGGYLIALEAITNYYLATHAIFGTLPGWWAGAEVESWRRDGPALTIDQWTALTRRHNFSGVDTHAPISSPLQAFTVLVFQAVDSVVHSLRNPLAAGLTPSAQELVVVGGLTPAVSELLGEVTELAGTYFSRVVHRTSLEELNTLGVAQGSTVLCLTELDDAFLKYRNAAKFDALKVLWRNGRNVLWVTRGARAEQPHSAMMLGLCRSIRHEYPHLNLQILDFDIMPLAKSTVEVLLQLEVTAQLKSEGREDVLWTFEPEIHVVEDQAWIPRLYPNSPANKRYNTSRRLVRQECQSRKNCRRVGSQYGQEYICPPDRVAVEASRSSCCFPIRVKIQYSMLQAIRIAEEFFYLCGARNVQTDEHVLVLTNERVTSTMDILTSWVKAMSNAQNSMIMSTMACHMIAQSIVSSNTTEEGTILVHNASEILRKSISKIAANRGIQVTFTTSRKLPAKASWDAPDIYLHERLPRRKVENLLPRDTMVFLDMSPVDNPLIDLLRKSLPPRSKTYTASDFIRAHADTSRLTDDGTATQIFEVACRTVARLSPRMSASSCLPIVSLSQVGNFKQGNEEPTIVDWTYPSHIMARVQSIDAGAIFRDDGTYWLLGMTGDMGVSICYWMVHHGARHVVLSSRNPKVHLRSFESLEVFGANIRIVSVDISNRKSLRECHNKLQADMPTIIGVANGAMVLEDSLFEEVEYDSIERAMLPKVEGSIYLDELFYSTPLDFFIFFTSVATVVGTSGQSTYVTANAFMSALAKQRRDIRGVVGSDIAIGAVQGVGYLMKDTSLGRDYFTRRGYRNLSEQDVQQLFAEAILAGKPGHQGNSQVVSGIQPFREAYKNLTANVHFQHMRLQDGDQSYGGQGDGRGSAASVRARLASVKSQTEALAVVQDAFLVRLRLILMMPKTEVIDPQISLVQLGADSIMAVDIRAWFLKELDVDILVLKILGPSESVADLVAEPVTKLSLDIDATKIGDGKEQSVANPKLVADLQANSDIRQASSSTSESVNTGLSDRSPSSSPSLKTVLETPLESLTELVDEGLELHQMEDERKSRRTTIVNSSSERSEPMTLGQKRFWVLNQYVQDPTAFNITYFAKLQGRVRVNELARAVESVAQRHESLRTRYFWSKDTNKTPMQGILSKPLLRVELSTIHHSKQAHQAFEEMQNYRWDFGDWVPLRMQLLTLSPTEHFWIVGTHHISMDAFSFSVLMLDIHKAYTTIGQHLPPLADESQIPAQGAQQRRALKSGKLRPALDFYRKVLSAIDFTKPIELFPFAKTLHRSLLAEYATHVAKVHLDASTTAKLKEVARQQRATNFHAYLAALQTLVFRLLDEDSTDQVVIGLLDANRLEKSSMESVGNLLNLLPVNFERSGDQTFAQAVQDTRDRAHAAIKHSALPFDVLLDELSIPRSAAWSPVFQIYMDYRLVVKEHAAKTWLDCKIEEETWRTARHGYDVLVEVTDSSEGATIAVHVQQALYSEKGAELLCRSYANVLKQVADKGSELNTSRMEKWNVQDVHNALTIGKGPKMPLEWPPTITGKVDEIIVSNANDIALKDAHGQTLTYRAMDERIEVIAASLESHLSGSVSKQAVVGVFQQPSIDAVCSILAIWRLGSIYVPLDLISGTPRLQSIVQVTQPDVILTDIMTSERVAEIDTTGKVATVNVSEDLRAADAYERPKRPIADPESTAYIVFTSGSTGEPKGIVIPHSGVRAYLEGLHRTWDFPNKANVVLQQSALGFDASLFQTFAALCSGGSLIIVPAEIRGDPVGITNLMIEHGVTLTHATPSDYDMWFRFAVQGLQQCKTWKAAWCGGEPSPPSILDDFRGLVDSIPGFHLFSTYGATETSIAGVEGEADVRNPAVQVPVPGRPLLNYGCYIVDTDLKPQPIDVVGEIVFAGLGVAGTTYLHRPDLTQRVFLDDDISATHENGCSRLYRTGDRGRLDEHGKITCYGRIDGDTQVKMRGFRIELTEIERVMMQEAAGLLRNAIVTLREDDARGKFIVAHVLFESTDHGTGDTPTKLIDSLMAKLRRRLPPYMCPATIIAVDSIPLGSTGKTDRKKVQNLPLPGLDSMPAAQMGNLSQTEQRLVRLWQTILPPRGSAGEIDRGTDFFLSGGNSLLLVKLQGLIRKEFNDAPRLIQLINSPELGPMASLLDVHMEKVDWDAEIEVQLEGEPKLPRGRPDVGNGLIIALTGSTGSLGQRIFQQLVSDPQVKKIICLVRIVDGRDLQNLFPFSSHKIQIEEADLPSLPPDDILSEADCILHCAADRNFWDGYHALRPINVDAAKALAHVSVRTGAALHVLSSGAVATYEDEDDARSPRPSSKDGYISTKWVTERYLKRVARHTAVPITAHRPTQARCSEGEINMQYEASVADDMILISKRLGYRPDFTNLSGTIDIARLQDVTAAIVRSITSKDCSHTAAMTVIDYPGSERISLEGLASLYNALLQHSENRSVAELPTKSVLFWIGDAKRTGLFQWFFTAQNVTMQDEHGNRVVTRR</sequence>
<dbReference type="InterPro" id="IPR042104">
    <property type="entry name" value="PKS_dehydratase_sf"/>
</dbReference>
<evidence type="ECO:0000256" key="12">
    <source>
        <dbReference type="SAM" id="MobiDB-lite"/>
    </source>
</evidence>
<dbReference type="InterPro" id="IPR013217">
    <property type="entry name" value="Methyltransf_12"/>
</dbReference>
<feature type="domain" description="Carrier" evidence="13">
    <location>
        <begin position="2371"/>
        <end position="2450"/>
    </location>
</feature>
<dbReference type="Gene3D" id="3.40.47.10">
    <property type="match status" value="1"/>
</dbReference>
<proteinExistence type="inferred from homology"/>
<feature type="region of interest" description="C-terminal hotdog fold" evidence="11">
    <location>
        <begin position="1062"/>
        <end position="1217"/>
    </location>
</feature>
<keyword evidence="3" id="KW-0597">Phosphoprotein</keyword>
<dbReference type="SUPFAM" id="SSF51735">
    <property type="entry name" value="NAD(P)-binding Rossmann-fold domains"/>
    <property type="match status" value="3"/>
</dbReference>
<dbReference type="Pfam" id="PF14765">
    <property type="entry name" value="PS-DH"/>
    <property type="match status" value="1"/>
</dbReference>
<accession>A0A4P8L7Z9</accession>
<dbReference type="InterPro" id="IPR020841">
    <property type="entry name" value="PKS_Beta-ketoAc_synthase_dom"/>
</dbReference>
<dbReference type="InterPro" id="IPR014031">
    <property type="entry name" value="Ketoacyl_synth_C"/>
</dbReference>
<dbReference type="InterPro" id="IPR020845">
    <property type="entry name" value="AMP-binding_CS"/>
</dbReference>
<evidence type="ECO:0000256" key="9">
    <source>
        <dbReference type="ARBA" id="ARBA00023268"/>
    </source>
</evidence>
<evidence type="ECO:0000256" key="2">
    <source>
        <dbReference type="ARBA" id="ARBA00022450"/>
    </source>
</evidence>
<dbReference type="InterPro" id="IPR016039">
    <property type="entry name" value="Thiolase-like"/>
</dbReference>
<feature type="domain" description="Ketosynthase family 3 (KS3)" evidence="14">
    <location>
        <begin position="11"/>
        <end position="415"/>
    </location>
</feature>
<dbReference type="GO" id="GO:0032259">
    <property type="term" value="P:methylation"/>
    <property type="evidence" value="ECO:0007669"/>
    <property type="project" value="UniProtKB-KW"/>
</dbReference>
<protein>
    <submittedName>
        <fullName evidence="16">Polyketide synthase-nonribosomal peptide synthase</fullName>
    </submittedName>
</protein>
<dbReference type="InterPro" id="IPR014043">
    <property type="entry name" value="Acyl_transferase_dom"/>
</dbReference>
<dbReference type="PROSITE" id="PS00455">
    <property type="entry name" value="AMP_BINDING"/>
    <property type="match status" value="1"/>
</dbReference>
<evidence type="ECO:0000256" key="7">
    <source>
        <dbReference type="ARBA" id="ARBA00022737"/>
    </source>
</evidence>
<dbReference type="SUPFAM" id="SSF53335">
    <property type="entry name" value="S-adenosyl-L-methionine-dependent methyltransferases"/>
    <property type="match status" value="1"/>
</dbReference>
<evidence type="ECO:0000256" key="4">
    <source>
        <dbReference type="ARBA" id="ARBA00022598"/>
    </source>
</evidence>
<name>A0A4P8L7Z9_9PLEO</name>
<dbReference type="InterPro" id="IPR050091">
    <property type="entry name" value="PKS_NRPS_Biosynth_Enz"/>
</dbReference>
<dbReference type="GO" id="GO:0006633">
    <property type="term" value="P:fatty acid biosynthetic process"/>
    <property type="evidence" value="ECO:0007669"/>
    <property type="project" value="TreeGrafter"/>
</dbReference>
<dbReference type="SMART" id="SM00823">
    <property type="entry name" value="PKS_PP"/>
    <property type="match status" value="1"/>
</dbReference>
<dbReference type="Pfam" id="PF00109">
    <property type="entry name" value="ketoacyl-synt"/>
    <property type="match status" value="1"/>
</dbReference>
<dbReference type="Pfam" id="PF07993">
    <property type="entry name" value="NAD_binding_4"/>
    <property type="match status" value="1"/>
</dbReference>
<dbReference type="SMART" id="SM00822">
    <property type="entry name" value="PKS_KR"/>
    <property type="match status" value="1"/>
</dbReference>
<evidence type="ECO:0000256" key="3">
    <source>
        <dbReference type="ARBA" id="ARBA00022553"/>
    </source>
</evidence>
<feature type="region of interest" description="Disordered" evidence="12">
    <location>
        <begin position="2483"/>
        <end position="2509"/>
    </location>
</feature>
<dbReference type="InterPro" id="IPR045851">
    <property type="entry name" value="AMP-bd_C_sf"/>
</dbReference>
<evidence type="ECO:0000256" key="6">
    <source>
        <dbReference type="ARBA" id="ARBA00022679"/>
    </source>
</evidence>
<dbReference type="Pfam" id="PF21089">
    <property type="entry name" value="PKS_DH_N"/>
    <property type="match status" value="1"/>
</dbReference>
<dbReference type="InterPro" id="IPR014030">
    <property type="entry name" value="Ketoacyl_synth_N"/>
</dbReference>
<dbReference type="SMART" id="SM00825">
    <property type="entry name" value="PKS_KS"/>
    <property type="match status" value="1"/>
</dbReference>
<dbReference type="InterPro" id="IPR013968">
    <property type="entry name" value="PKS_KR"/>
</dbReference>
<dbReference type="Pfam" id="PF08242">
    <property type="entry name" value="Methyltransf_12"/>
    <property type="match status" value="1"/>
</dbReference>
<dbReference type="SUPFAM" id="SSF56801">
    <property type="entry name" value="Acetyl-CoA synthetase-like"/>
    <property type="match status" value="1"/>
</dbReference>
<dbReference type="SUPFAM" id="SSF52777">
    <property type="entry name" value="CoA-dependent acyltransferases"/>
    <property type="match status" value="2"/>
</dbReference>
<dbReference type="SUPFAM" id="SSF47336">
    <property type="entry name" value="ACP-like"/>
    <property type="match status" value="2"/>
</dbReference>
<dbReference type="Gene3D" id="3.40.50.12780">
    <property type="entry name" value="N-terminal domain of ligase-like"/>
    <property type="match status" value="1"/>
</dbReference>
<evidence type="ECO:0000259" key="14">
    <source>
        <dbReference type="PROSITE" id="PS52004"/>
    </source>
</evidence>
<keyword evidence="4" id="KW-0436">Ligase</keyword>
<dbReference type="PROSITE" id="PS52004">
    <property type="entry name" value="KS3_2"/>
    <property type="match status" value="1"/>
</dbReference>
<evidence type="ECO:0000259" key="13">
    <source>
        <dbReference type="PROSITE" id="PS50075"/>
    </source>
</evidence>
<dbReference type="SUPFAM" id="SSF53901">
    <property type="entry name" value="Thiolase-like"/>
    <property type="match status" value="1"/>
</dbReference>
<evidence type="ECO:0000256" key="5">
    <source>
        <dbReference type="ARBA" id="ARBA00022603"/>
    </source>
</evidence>
<dbReference type="Gene3D" id="3.30.559.30">
    <property type="entry name" value="Nonribosomal peptide synthetase, condensation domain"/>
    <property type="match status" value="1"/>
</dbReference>
<dbReference type="EMBL" id="MK058352">
    <property type="protein sequence ID" value="QCQ29632.1"/>
    <property type="molecule type" value="Genomic_DNA"/>
</dbReference>
<evidence type="ECO:0000313" key="16">
    <source>
        <dbReference type="EMBL" id="QCQ29632.1"/>
    </source>
</evidence>
<keyword evidence="9" id="KW-0511">Multifunctional enzyme</keyword>
<dbReference type="InterPro" id="IPR020807">
    <property type="entry name" value="PKS_DH"/>
</dbReference>
<dbReference type="GO" id="GO:0004312">
    <property type="term" value="F:fatty acid synthase activity"/>
    <property type="evidence" value="ECO:0007669"/>
    <property type="project" value="TreeGrafter"/>
</dbReference>
<feature type="domain" description="PKS/mFAS DH" evidence="15">
    <location>
        <begin position="914"/>
        <end position="1217"/>
    </location>
</feature>
<dbReference type="Gene3D" id="3.40.50.150">
    <property type="entry name" value="Vaccinia Virus protein VP39"/>
    <property type="match status" value="1"/>
</dbReference>
<dbReference type="SMART" id="SM00826">
    <property type="entry name" value="PKS_DH"/>
    <property type="match status" value="1"/>
</dbReference>
<comment type="pathway">
    <text evidence="1">Mycotoxin biosynthesis.</text>
</comment>
<dbReference type="InterPro" id="IPR013120">
    <property type="entry name" value="FAR_NAD-bd"/>
</dbReference>
<dbReference type="InterPro" id="IPR001242">
    <property type="entry name" value="Condensation_dom"/>
</dbReference>
<dbReference type="InterPro" id="IPR023213">
    <property type="entry name" value="CAT-like_dom_sf"/>
</dbReference>
<keyword evidence="7" id="KW-0677">Repeat</keyword>
<dbReference type="Pfam" id="PF00550">
    <property type="entry name" value="PP-binding"/>
    <property type="match status" value="1"/>
</dbReference>
<dbReference type="InterPro" id="IPR020806">
    <property type="entry name" value="PKS_PP-bd"/>
</dbReference>
<reference evidence="16" key="1">
    <citation type="submission" date="2018-10" db="EMBL/GenBank/DDBJ databases">
        <title>Polyketide synthase and non-ribosomal peptide synthase gene clusters in the toxin producing fungal endophyte, Alternaria oxytropis.</title>
        <authorList>
            <person name="Baucom D."/>
            <person name="Cook D."/>
            <person name="Schardl C."/>
            <person name="Creamer R."/>
        </authorList>
    </citation>
    <scope>NUCLEOTIDE SEQUENCE</scope>
</reference>
<evidence type="ECO:0000256" key="8">
    <source>
        <dbReference type="ARBA" id="ARBA00023002"/>
    </source>
</evidence>
<dbReference type="Gene3D" id="3.30.300.30">
    <property type="match status" value="1"/>
</dbReference>
<organism evidence="16">
    <name type="scientific">Alternaria oxytropis</name>
    <dbReference type="NCBI Taxonomy" id="570715"/>
    <lineage>
        <taxon>Eukaryota</taxon>
        <taxon>Fungi</taxon>
        <taxon>Dikarya</taxon>
        <taxon>Ascomycota</taxon>
        <taxon>Pezizomycotina</taxon>
        <taxon>Dothideomycetes</taxon>
        <taxon>Pleosporomycetidae</taxon>
        <taxon>Pleosporales</taxon>
        <taxon>Pleosporineae</taxon>
        <taxon>Pleosporaceae</taxon>
        <taxon>Alternaria</taxon>
    </lineage>
</organism>
<dbReference type="Pfam" id="PF00668">
    <property type="entry name" value="Condensation"/>
    <property type="match status" value="1"/>
</dbReference>
<dbReference type="Gene3D" id="3.40.50.720">
    <property type="entry name" value="NAD(P)-binding Rossmann-like Domain"/>
    <property type="match status" value="3"/>
</dbReference>
<dbReference type="Pfam" id="PF02801">
    <property type="entry name" value="Ketoacyl-synt_C"/>
    <property type="match status" value="1"/>
</dbReference>
<evidence type="ECO:0000259" key="15">
    <source>
        <dbReference type="PROSITE" id="PS52019"/>
    </source>
</evidence>
<dbReference type="InterPro" id="IPR036291">
    <property type="entry name" value="NAD(P)-bd_dom_sf"/>
</dbReference>
<dbReference type="PROSITE" id="PS00012">
    <property type="entry name" value="PHOSPHOPANTETHEINE"/>
    <property type="match status" value="1"/>
</dbReference>
<dbReference type="InterPro" id="IPR006162">
    <property type="entry name" value="Ppantetheine_attach_site"/>
</dbReference>
<dbReference type="Pfam" id="PF08659">
    <property type="entry name" value="KR"/>
    <property type="match status" value="1"/>
</dbReference>
<dbReference type="CDD" id="cd00833">
    <property type="entry name" value="PKS"/>
    <property type="match status" value="1"/>
</dbReference>
<keyword evidence="5" id="KW-0489">Methyltransferase</keyword>
<keyword evidence="2" id="KW-0596">Phosphopantetheine</keyword>
<dbReference type="Pfam" id="PF13193">
    <property type="entry name" value="AMP-binding_C"/>
    <property type="match status" value="1"/>
</dbReference>
<dbReference type="InterPro" id="IPR057326">
    <property type="entry name" value="KR_dom"/>
</dbReference>
<feature type="domain" description="Carrier" evidence="13">
    <location>
        <begin position="3557"/>
        <end position="3636"/>
    </location>
</feature>
<dbReference type="SMART" id="SM00827">
    <property type="entry name" value="PKS_AT"/>
    <property type="match status" value="1"/>
</dbReference>
<keyword evidence="6" id="KW-0808">Transferase</keyword>